<reference evidence="2 3" key="1">
    <citation type="submission" date="2018-07" db="EMBL/GenBank/DDBJ databases">
        <title>Dyella solisilvae sp. nov., isolated from the pine and broad-leaved mixed forest soil.</title>
        <authorList>
            <person name="Gao Z."/>
            <person name="Qiu L."/>
        </authorList>
    </citation>
    <scope>NUCLEOTIDE SEQUENCE [LARGE SCALE GENOMIC DNA]</scope>
    <source>
        <strain evidence="2 3">DHG54</strain>
    </source>
</reference>
<gene>
    <name evidence="2" type="ORF">DVT68_15530</name>
</gene>
<sequence>MKYFPFWISDYLGATGTLSPAEHGIYLLLLTHYFRHENGIEREFAGIISRARTRTEKAALKRVLAMFFTLENGVCRNARAEDELAKYRQKSAKNTANAQKRWQKDKDAIASANAHAIAGALVDTGHHATPMQSQSSDRSSGYCAGAPAAGAAQLRDKGAIFTAWKALPDGGGGGFVNNLLREHKPEARVLEALAKTLAEPRNDPKAYVLAVLRQSWRRPDDPLAEYLVGVI</sequence>
<dbReference type="RefSeq" id="WP_114826009.1">
    <property type="nucleotide sequence ID" value="NZ_QQSY01000004.1"/>
</dbReference>
<keyword evidence="3" id="KW-1185">Reference proteome</keyword>
<evidence type="ECO:0000313" key="3">
    <source>
        <dbReference type="Proteomes" id="UP000254711"/>
    </source>
</evidence>
<feature type="coiled-coil region" evidence="1">
    <location>
        <begin position="70"/>
        <end position="97"/>
    </location>
</feature>
<dbReference type="Proteomes" id="UP000254711">
    <property type="component" value="Unassembled WGS sequence"/>
</dbReference>
<accession>A0A370K4W0</accession>
<name>A0A370K4W0_9GAMM</name>
<organism evidence="2 3">
    <name type="scientific">Dyella solisilvae</name>
    <dbReference type="NCBI Taxonomy" id="1920168"/>
    <lineage>
        <taxon>Bacteria</taxon>
        <taxon>Pseudomonadati</taxon>
        <taxon>Pseudomonadota</taxon>
        <taxon>Gammaproteobacteria</taxon>
        <taxon>Lysobacterales</taxon>
        <taxon>Rhodanobacteraceae</taxon>
        <taxon>Dyella</taxon>
    </lineage>
</organism>
<dbReference type="Pfam" id="PF07120">
    <property type="entry name" value="DUF1376"/>
    <property type="match status" value="1"/>
</dbReference>
<dbReference type="OrthoDB" id="3176605at2"/>
<protein>
    <submittedName>
        <fullName evidence="2">DUF1376 domain-containing protein</fullName>
    </submittedName>
</protein>
<dbReference type="AlphaFoldDB" id="A0A370K4W0"/>
<dbReference type="InterPro" id="IPR010781">
    <property type="entry name" value="DUF1376"/>
</dbReference>
<comment type="caution">
    <text evidence="2">The sequence shown here is derived from an EMBL/GenBank/DDBJ whole genome shotgun (WGS) entry which is preliminary data.</text>
</comment>
<proteinExistence type="predicted"/>
<dbReference type="EMBL" id="QQSY01000004">
    <property type="protein sequence ID" value="RDI97692.1"/>
    <property type="molecule type" value="Genomic_DNA"/>
</dbReference>
<evidence type="ECO:0000256" key="1">
    <source>
        <dbReference type="SAM" id="Coils"/>
    </source>
</evidence>
<evidence type="ECO:0000313" key="2">
    <source>
        <dbReference type="EMBL" id="RDI97692.1"/>
    </source>
</evidence>
<keyword evidence="1" id="KW-0175">Coiled coil</keyword>